<evidence type="ECO:0000256" key="1">
    <source>
        <dbReference type="SAM" id="MobiDB-lite"/>
    </source>
</evidence>
<protein>
    <submittedName>
        <fullName evidence="2">Uncharacterized protein</fullName>
    </submittedName>
</protein>
<feature type="region of interest" description="Disordered" evidence="1">
    <location>
        <begin position="27"/>
        <end position="164"/>
    </location>
</feature>
<evidence type="ECO:0000313" key="2">
    <source>
        <dbReference type="EMBL" id="KAJ1905948.1"/>
    </source>
</evidence>
<dbReference type="Proteomes" id="UP001150569">
    <property type="component" value="Unassembled WGS sequence"/>
</dbReference>
<feature type="compositionally biased region" description="Polar residues" evidence="1">
    <location>
        <begin position="111"/>
        <end position="123"/>
    </location>
</feature>
<accession>A0A9W8DKV4</accession>
<comment type="caution">
    <text evidence="2">The sequence shown here is derived from an EMBL/GenBank/DDBJ whole genome shotgun (WGS) entry which is preliminary data.</text>
</comment>
<organism evidence="2 3">
    <name type="scientific">Tieghemiomyces parasiticus</name>
    <dbReference type="NCBI Taxonomy" id="78921"/>
    <lineage>
        <taxon>Eukaryota</taxon>
        <taxon>Fungi</taxon>
        <taxon>Fungi incertae sedis</taxon>
        <taxon>Zoopagomycota</taxon>
        <taxon>Kickxellomycotina</taxon>
        <taxon>Dimargaritomycetes</taxon>
        <taxon>Dimargaritales</taxon>
        <taxon>Dimargaritaceae</taxon>
        <taxon>Tieghemiomyces</taxon>
    </lineage>
</organism>
<feature type="compositionally biased region" description="Polar residues" evidence="1">
    <location>
        <begin position="131"/>
        <end position="147"/>
    </location>
</feature>
<keyword evidence="3" id="KW-1185">Reference proteome</keyword>
<name>A0A9W8DKV4_9FUNG</name>
<proteinExistence type="predicted"/>
<dbReference type="EMBL" id="JANBPT010001663">
    <property type="protein sequence ID" value="KAJ1905948.1"/>
    <property type="molecule type" value="Genomic_DNA"/>
</dbReference>
<feature type="non-terminal residue" evidence="2">
    <location>
        <position position="1"/>
    </location>
</feature>
<gene>
    <name evidence="2" type="ORF">IWQ60_012178</name>
</gene>
<dbReference type="AlphaFoldDB" id="A0A9W8DKV4"/>
<reference evidence="2" key="1">
    <citation type="submission" date="2022-07" db="EMBL/GenBank/DDBJ databases">
        <title>Phylogenomic reconstructions and comparative analyses of Kickxellomycotina fungi.</title>
        <authorList>
            <person name="Reynolds N.K."/>
            <person name="Stajich J.E."/>
            <person name="Barry K."/>
            <person name="Grigoriev I.V."/>
            <person name="Crous P."/>
            <person name="Smith M.E."/>
        </authorList>
    </citation>
    <scope>NUCLEOTIDE SEQUENCE</scope>
    <source>
        <strain evidence="2">RSA 861</strain>
    </source>
</reference>
<sequence>WVVLWTMGLGKIDIVREVLGLSPLVEEQPRTRKSPAGSRHGNAQFEPLRTSTARRRPVHTTSISSPPIPSPTAQEFLPRGRLASEPRHASPAKLDTASNMIPPSIRHEAALSSNRPSEDMSGTTHHDTRPRQNSPAVSQSADMSSLPMSAGHDLPDFVEEYLSN</sequence>
<evidence type="ECO:0000313" key="3">
    <source>
        <dbReference type="Proteomes" id="UP001150569"/>
    </source>
</evidence>